<name>A0A101PTU5_STRCK</name>
<dbReference type="SUPFAM" id="SSF46894">
    <property type="entry name" value="C-terminal effector domain of the bipartite response regulators"/>
    <property type="match status" value="2"/>
</dbReference>
<dbReference type="InterPro" id="IPR036388">
    <property type="entry name" value="WH-like_DNA-bd_sf"/>
</dbReference>
<dbReference type="InterPro" id="IPR000792">
    <property type="entry name" value="Tscrpt_reg_LuxR_C"/>
</dbReference>
<keyword evidence="3" id="KW-0804">Transcription</keyword>
<evidence type="ECO:0000259" key="4">
    <source>
        <dbReference type="SMART" id="SM00421"/>
    </source>
</evidence>
<comment type="caution">
    <text evidence="5">The sequence shown here is derived from an EMBL/GenBank/DDBJ whole genome shotgun (WGS) entry which is preliminary data.</text>
</comment>
<dbReference type="SMART" id="SM00421">
    <property type="entry name" value="HTH_LUXR"/>
    <property type="match status" value="1"/>
</dbReference>
<evidence type="ECO:0000313" key="6">
    <source>
        <dbReference type="Proteomes" id="UP000053398"/>
    </source>
</evidence>
<dbReference type="Proteomes" id="UP000053398">
    <property type="component" value="Unassembled WGS sequence"/>
</dbReference>
<sequence length="158" mass="16907">MTTTTAPTTPLTPGEKRIAEHLIRGLAPAEIAARAHLAPSTVKAYLRSLRTKLHCPRAALHILVHAILSSGQVTLQAIHPAPAFSVDEIRLLRALAEHQHWIDVAKAARIAPRDVKTHIEALVARAGANDILRLVVLGHAWQLLGPAQAQADTSGAGR</sequence>
<evidence type="ECO:0000256" key="3">
    <source>
        <dbReference type="ARBA" id="ARBA00023163"/>
    </source>
</evidence>
<gene>
    <name evidence="5" type="ORF">AQJ11_37680</name>
</gene>
<proteinExistence type="predicted"/>
<protein>
    <recommendedName>
        <fullName evidence="4">HTH luxR-type domain-containing protein</fullName>
    </recommendedName>
</protein>
<keyword evidence="1" id="KW-0805">Transcription regulation</keyword>
<dbReference type="PANTHER" id="PTHR43214:SF24">
    <property type="entry name" value="TRANSCRIPTIONAL REGULATORY PROTEIN NARL-RELATED"/>
    <property type="match status" value="1"/>
</dbReference>
<reference evidence="5 6" key="1">
    <citation type="submission" date="2015-10" db="EMBL/GenBank/DDBJ databases">
        <title>Draft genome sequence of Streptomyces corchorusii DSM 40340, type strain for the species Streptomyces corchorusii.</title>
        <authorList>
            <person name="Ruckert C."/>
            <person name="Winkler A."/>
            <person name="Kalinowski J."/>
            <person name="Kampfer P."/>
            <person name="Glaeser S."/>
        </authorList>
    </citation>
    <scope>NUCLEOTIDE SEQUENCE [LARGE SCALE GENOMIC DNA]</scope>
    <source>
        <strain evidence="5 6">DSM 40340</strain>
    </source>
</reference>
<dbReference type="Pfam" id="PF00196">
    <property type="entry name" value="GerE"/>
    <property type="match status" value="1"/>
</dbReference>
<keyword evidence="6" id="KW-1185">Reference proteome</keyword>
<organism evidence="5 6">
    <name type="scientific">Streptomyces corchorusii</name>
    <name type="common">Streptomyces chibaensis</name>
    <dbReference type="NCBI Taxonomy" id="1903"/>
    <lineage>
        <taxon>Bacteria</taxon>
        <taxon>Bacillati</taxon>
        <taxon>Actinomycetota</taxon>
        <taxon>Actinomycetes</taxon>
        <taxon>Kitasatosporales</taxon>
        <taxon>Streptomycetaceae</taxon>
        <taxon>Streptomyces</taxon>
    </lineage>
</organism>
<keyword evidence="2" id="KW-0238">DNA-binding</keyword>
<evidence type="ECO:0000313" key="5">
    <source>
        <dbReference type="EMBL" id="KUN17597.1"/>
    </source>
</evidence>
<dbReference type="PRINTS" id="PR00038">
    <property type="entry name" value="HTHLUXR"/>
</dbReference>
<dbReference type="Gene3D" id="1.10.10.10">
    <property type="entry name" value="Winged helix-like DNA-binding domain superfamily/Winged helix DNA-binding domain"/>
    <property type="match status" value="1"/>
</dbReference>
<dbReference type="AlphaFoldDB" id="A0A101PTU5"/>
<dbReference type="GO" id="GO:0003677">
    <property type="term" value="F:DNA binding"/>
    <property type="evidence" value="ECO:0007669"/>
    <property type="project" value="UniProtKB-KW"/>
</dbReference>
<feature type="domain" description="HTH luxR-type" evidence="4">
    <location>
        <begin position="8"/>
        <end position="66"/>
    </location>
</feature>
<dbReference type="GO" id="GO:0006355">
    <property type="term" value="P:regulation of DNA-templated transcription"/>
    <property type="evidence" value="ECO:0007669"/>
    <property type="project" value="InterPro"/>
</dbReference>
<dbReference type="InterPro" id="IPR016032">
    <property type="entry name" value="Sig_transdc_resp-reg_C-effctor"/>
</dbReference>
<evidence type="ECO:0000256" key="1">
    <source>
        <dbReference type="ARBA" id="ARBA00023015"/>
    </source>
</evidence>
<dbReference type="EMBL" id="LMWP01000048">
    <property type="protein sequence ID" value="KUN17597.1"/>
    <property type="molecule type" value="Genomic_DNA"/>
</dbReference>
<dbReference type="PANTHER" id="PTHR43214">
    <property type="entry name" value="TWO-COMPONENT RESPONSE REGULATOR"/>
    <property type="match status" value="1"/>
</dbReference>
<dbReference type="RefSeq" id="WP_059266298.1">
    <property type="nucleotide sequence ID" value="NZ_KQ948370.1"/>
</dbReference>
<dbReference type="InterPro" id="IPR039420">
    <property type="entry name" value="WalR-like"/>
</dbReference>
<accession>A0A101PTU5</accession>
<evidence type="ECO:0000256" key="2">
    <source>
        <dbReference type="ARBA" id="ARBA00023125"/>
    </source>
</evidence>